<evidence type="ECO:0000313" key="8">
    <source>
        <dbReference type="EMBL" id="MEK0185933.1"/>
    </source>
</evidence>
<name>A0ABU8YP16_9CYAN</name>
<protein>
    <submittedName>
        <fullName evidence="8">Aspartoacylase</fullName>
        <ecNumber evidence="8">3.5.1.15</ecNumber>
    </submittedName>
</protein>
<accession>A0ABU8YP16</accession>
<dbReference type="NCBIfam" id="NF002601">
    <property type="entry name" value="PRK02259.1"/>
    <property type="match status" value="1"/>
</dbReference>
<dbReference type="Gene3D" id="2.20.25.160">
    <property type="match status" value="1"/>
</dbReference>
<dbReference type="CDD" id="cd06909">
    <property type="entry name" value="M14_ASPA"/>
    <property type="match status" value="1"/>
</dbReference>
<dbReference type="InterPro" id="IPR050178">
    <property type="entry name" value="AspA/AstE_fam"/>
</dbReference>
<comment type="caution">
    <text evidence="8">The sequence shown here is derived from an EMBL/GenBank/DDBJ whole genome shotgun (WGS) entry which is preliminary data.</text>
</comment>
<dbReference type="SUPFAM" id="SSF53187">
    <property type="entry name" value="Zn-dependent exopeptidases"/>
    <property type="match status" value="1"/>
</dbReference>
<dbReference type="Pfam" id="PF24827">
    <property type="entry name" value="AstE_AspA_cat"/>
    <property type="match status" value="1"/>
</dbReference>
<evidence type="ECO:0000256" key="2">
    <source>
        <dbReference type="ARBA" id="ARBA00006173"/>
    </source>
</evidence>
<proteinExistence type="inferred from homology"/>
<organism evidence="8 9">
    <name type="scientific">Microcoleus anatoxicus PTRS2</name>
    <dbReference type="NCBI Taxonomy" id="2705321"/>
    <lineage>
        <taxon>Bacteria</taxon>
        <taxon>Bacillati</taxon>
        <taxon>Cyanobacteriota</taxon>
        <taxon>Cyanophyceae</taxon>
        <taxon>Oscillatoriophycideae</taxon>
        <taxon>Oscillatoriales</taxon>
        <taxon>Microcoleaceae</taxon>
        <taxon>Microcoleus</taxon>
        <taxon>Microcoleus anatoxicus</taxon>
    </lineage>
</organism>
<evidence type="ECO:0000259" key="7">
    <source>
        <dbReference type="Pfam" id="PF24827"/>
    </source>
</evidence>
<dbReference type="EC" id="3.5.1.15" evidence="8"/>
<evidence type="ECO:0000256" key="5">
    <source>
        <dbReference type="ARBA" id="ARBA00022833"/>
    </source>
</evidence>
<feature type="domain" description="AstE/AspA barrel-sandwich hybrid" evidence="6">
    <location>
        <begin position="271"/>
        <end position="352"/>
    </location>
</feature>
<keyword evidence="4 8" id="KW-0378">Hydrolase</keyword>
<comment type="similarity">
    <text evidence="2">Belongs to the AspA/AstE family. Aspartoacylase subfamily.</text>
</comment>
<evidence type="ECO:0000259" key="6">
    <source>
        <dbReference type="Pfam" id="PF04952"/>
    </source>
</evidence>
<dbReference type="PANTHER" id="PTHR15162:SF7">
    <property type="entry name" value="SUCCINYLGLUTAMATE DESUCCINYLASE"/>
    <property type="match status" value="1"/>
</dbReference>
<feature type="non-terminal residue" evidence="8">
    <location>
        <position position="1"/>
    </location>
</feature>
<comment type="cofactor">
    <cofactor evidence="1">
        <name>Zn(2+)</name>
        <dbReference type="ChEBI" id="CHEBI:29105"/>
    </cofactor>
</comment>
<dbReference type="InterPro" id="IPR016708">
    <property type="entry name" value="Aspartoacylase"/>
</dbReference>
<dbReference type="Pfam" id="PF04952">
    <property type="entry name" value="AstE_AspA_hybrid"/>
    <property type="match status" value="1"/>
</dbReference>
<dbReference type="Gene3D" id="3.40.630.10">
    <property type="entry name" value="Zn peptidases"/>
    <property type="match status" value="1"/>
</dbReference>
<feature type="domain" description="Succinylglutamate desuccinylase/Aspartoacylase catalytic" evidence="7">
    <location>
        <begin position="68"/>
        <end position="256"/>
    </location>
</feature>
<dbReference type="InterPro" id="IPR055438">
    <property type="entry name" value="AstE_AspA_cat"/>
</dbReference>
<evidence type="ECO:0000256" key="4">
    <source>
        <dbReference type="ARBA" id="ARBA00022801"/>
    </source>
</evidence>
<keyword evidence="5" id="KW-0862">Zinc</keyword>
<dbReference type="PANTHER" id="PTHR15162">
    <property type="entry name" value="ASPARTOACYLASE"/>
    <property type="match status" value="1"/>
</dbReference>
<dbReference type="GO" id="GO:0019807">
    <property type="term" value="F:aspartoacylase activity"/>
    <property type="evidence" value="ECO:0007669"/>
    <property type="project" value="UniProtKB-EC"/>
</dbReference>
<dbReference type="InterPro" id="IPR007036">
    <property type="entry name" value="Aste_AspA_hybrid_dom"/>
</dbReference>
<evidence type="ECO:0000256" key="3">
    <source>
        <dbReference type="ARBA" id="ARBA00022723"/>
    </source>
</evidence>
<keyword evidence="3" id="KW-0479">Metal-binding</keyword>
<evidence type="ECO:0000313" key="9">
    <source>
        <dbReference type="Proteomes" id="UP001384579"/>
    </source>
</evidence>
<gene>
    <name evidence="8" type="ORF">WMG39_13915</name>
</gene>
<evidence type="ECO:0000256" key="1">
    <source>
        <dbReference type="ARBA" id="ARBA00001947"/>
    </source>
</evidence>
<dbReference type="HAMAP" id="MF_00704">
    <property type="entry name" value="Aspartoacylase"/>
    <property type="match status" value="1"/>
</dbReference>
<keyword evidence="9" id="KW-1185">Reference proteome</keyword>
<dbReference type="RefSeq" id="WP_340541535.1">
    <property type="nucleotide sequence ID" value="NZ_JBBLXS010000164.1"/>
</dbReference>
<dbReference type="Proteomes" id="UP001384579">
    <property type="component" value="Unassembled WGS sequence"/>
</dbReference>
<sequence>HPEFANISVGAKHDRSKSFLLTNNLSAVMLRPYKIGMLPIETLFILIEISCSPRVAVEKGSYLFMKKINRVAVIGGTHGNELTGIYLVNKFERSPNLIARSNFQTVAMLANPKACKIGKRYIDIDLNRCFLRQDLENYNLSTYEALRAKEIYQIFGSNNTDNPDLIIDLHNTTANMGITFILDSQHPFNLGLTAYLTSFSPNIKVLVSGKYNQDSSVLRSISPLGLTLEVGPVAQGILDGSLFQQTEEIIGTILDYVELYNQGKIPPAENPLTIYEKIQTIDYPRNELGEIQAMIHPRLQFRDYQPLNPGDPMFLTFDGDEILYEGISTVYPVFINEAAYYEKGIAMYLTQKQRVGY</sequence>
<dbReference type="EMBL" id="JBBLXS010000164">
    <property type="protein sequence ID" value="MEK0185933.1"/>
    <property type="molecule type" value="Genomic_DNA"/>
</dbReference>
<reference evidence="8 9" key="1">
    <citation type="journal article" date="2020" name="Harmful Algae">
        <title>Molecular and morphological characterization of a novel dihydroanatoxin-a producing Microcoleus species (cyanobacteria) from the Russian River, California, USA.</title>
        <authorList>
            <person name="Conklin K.Y."/>
            <person name="Stancheva R."/>
            <person name="Otten T.G."/>
            <person name="Fadness R."/>
            <person name="Boyer G.L."/>
            <person name="Read B."/>
            <person name="Zhang X."/>
            <person name="Sheath R.G."/>
        </authorList>
    </citation>
    <scope>NUCLEOTIDE SEQUENCE [LARGE SCALE GENOMIC DNA]</scope>
    <source>
        <strain evidence="8 9">PTRS2</strain>
    </source>
</reference>